<organism evidence="1 2">
    <name type="scientific">Pseudopithomyces chartarum</name>
    <dbReference type="NCBI Taxonomy" id="1892770"/>
    <lineage>
        <taxon>Eukaryota</taxon>
        <taxon>Fungi</taxon>
        <taxon>Dikarya</taxon>
        <taxon>Ascomycota</taxon>
        <taxon>Pezizomycotina</taxon>
        <taxon>Dothideomycetes</taxon>
        <taxon>Pleosporomycetidae</taxon>
        <taxon>Pleosporales</taxon>
        <taxon>Massarineae</taxon>
        <taxon>Didymosphaeriaceae</taxon>
        <taxon>Pseudopithomyces</taxon>
    </lineage>
</organism>
<dbReference type="Gene3D" id="1.25.40.10">
    <property type="entry name" value="Tetratricopeptide repeat domain"/>
    <property type="match status" value="2"/>
</dbReference>
<dbReference type="InterPro" id="IPR011990">
    <property type="entry name" value="TPR-like_helical_dom_sf"/>
</dbReference>
<protein>
    <recommendedName>
        <fullName evidence="3">TPR-like protein</fullName>
    </recommendedName>
</protein>
<dbReference type="EMBL" id="WVTA01000013">
    <property type="protein sequence ID" value="KAK3202807.1"/>
    <property type="molecule type" value="Genomic_DNA"/>
</dbReference>
<evidence type="ECO:0000313" key="1">
    <source>
        <dbReference type="EMBL" id="KAK3202807.1"/>
    </source>
</evidence>
<dbReference type="PANTHER" id="PTHR46082">
    <property type="entry name" value="ATP/GTP-BINDING PROTEIN-RELATED"/>
    <property type="match status" value="1"/>
</dbReference>
<accession>A0AAN6RDS1</accession>
<dbReference type="SMART" id="SM00028">
    <property type="entry name" value="TPR"/>
    <property type="match status" value="5"/>
</dbReference>
<keyword evidence="2" id="KW-1185">Reference proteome</keyword>
<sequence length="539" mass="60290">MDHYSTSLVTEDIIPIVSMDKIYSQDENAASILAISACLGQARIPLTLLDTSYNSTQLKHALEVLRASSLVMLSSSDNSITIPRLVRLCVRAYLRQYGMSTLYAYYALKITAQSFPENSKQFSMLQKGSSYLPHALAILEEYEIASTTSHHLMAMGHSSPLFTTRGHSLYIPDFDNGTFTGSSVPLDYVGPLALRVAHFLCVLGQYSRAMQVATQASRWLSTAPAADVLSCELSITSLFLYLGGPAIFASQIEQILLSQTVLLKSHRPLTIRVLRSKALALQGQGHYSQAEGYHRRAIAICKSTYGSRDIRLLDEEHGLALSLLGQKRPQEALDSLCAIYTTMEEQLTLSNPKTLSVLANIGCALQHLSRWDDAYHATSRALSGRKEVLGADHPHTVQTYANLAQIYVVKGDYSAAESTTRETLRVHVTKLGEDHHLSLHILNNLGYFLLGQERWNEAAETLYRVARKREMVLGFHHCDTLETLFYASEAYWKMRRFDEALELGGKVLRARQILDENSGDRREIEARMAEIQRDRDAIR</sequence>
<dbReference type="Pfam" id="PF13374">
    <property type="entry name" value="TPR_10"/>
    <property type="match status" value="1"/>
</dbReference>
<dbReference type="AlphaFoldDB" id="A0AAN6RDS1"/>
<dbReference type="Proteomes" id="UP001280581">
    <property type="component" value="Unassembled WGS sequence"/>
</dbReference>
<evidence type="ECO:0000313" key="2">
    <source>
        <dbReference type="Proteomes" id="UP001280581"/>
    </source>
</evidence>
<proteinExistence type="predicted"/>
<dbReference type="PANTHER" id="PTHR46082:SF11">
    <property type="entry name" value="AAA+ ATPASE DOMAIN-CONTAINING PROTEIN-RELATED"/>
    <property type="match status" value="1"/>
</dbReference>
<dbReference type="Pfam" id="PF13424">
    <property type="entry name" value="TPR_12"/>
    <property type="match status" value="2"/>
</dbReference>
<name>A0AAN6RDS1_9PLEO</name>
<evidence type="ECO:0008006" key="3">
    <source>
        <dbReference type="Google" id="ProtNLM"/>
    </source>
</evidence>
<gene>
    <name evidence="1" type="ORF">GRF29_154g848702</name>
</gene>
<dbReference type="SUPFAM" id="SSF48452">
    <property type="entry name" value="TPR-like"/>
    <property type="match status" value="2"/>
</dbReference>
<dbReference type="InterPro" id="IPR019734">
    <property type="entry name" value="TPR_rpt"/>
</dbReference>
<comment type="caution">
    <text evidence="1">The sequence shown here is derived from an EMBL/GenBank/DDBJ whole genome shotgun (WGS) entry which is preliminary data.</text>
</comment>
<dbReference type="InterPro" id="IPR053137">
    <property type="entry name" value="NLR-like"/>
</dbReference>
<reference evidence="1 2" key="1">
    <citation type="submission" date="2021-02" db="EMBL/GenBank/DDBJ databases">
        <title>Genome assembly of Pseudopithomyces chartarum.</title>
        <authorList>
            <person name="Jauregui R."/>
            <person name="Singh J."/>
            <person name="Voisey C."/>
        </authorList>
    </citation>
    <scope>NUCLEOTIDE SEQUENCE [LARGE SCALE GENOMIC DNA]</scope>
    <source>
        <strain evidence="1 2">AGR01</strain>
    </source>
</reference>